<sequence>MENYRDYSSIVHSPPFTFLVGANHTKLTVQSGLARHVSQPLDHLMNSGETRESKHHIAVLEEEDVETFVAFCEYAYTGDYSVPGADNREEYQEQVVNNPFKGVFSGEPVTAQPDPKASDDAGKEQNKPNEGVQQYLEEQAPPTPEPVYPSEEHIAPPEEPEPVPEQPAEQPPATPAAEEGDPVDANEGTTNKGKKGKKNKKDKKKKGGPAVEETTTNLTPPSTPPPQKPEQIENPPAEETTHPADENQPQEMAEAPVAERATQPAEPVATEVETWEQSAPTPQEPGTVEPEKTDMNGETGEEERVTEEQMPSYFRKNSFIDMSFARQRFNFQHESGTSLWDEFAAMDYDDPRQTHGNRPPSSLSYSASTKGELPYLVFHAKLYAFATRFLVPALAQLCLRKLHRDLLNLGFPEHPMDSQDEEMYALSTTKARMILDLLDYTYNKTARLEPISATSATQLRDNELRRLVVHYAACKIRDLADFCPPVENTAGMPYPHKRSAKGLRPLLDTTTELASDLVYRMMM</sequence>
<reference evidence="2" key="1">
    <citation type="submission" date="2019-04" db="EMBL/GenBank/DDBJ databases">
        <title>Friends and foes A comparative genomics studyof 23 Aspergillus species from section Flavi.</title>
        <authorList>
            <consortium name="DOE Joint Genome Institute"/>
            <person name="Kjaerbolling I."/>
            <person name="Vesth T."/>
            <person name="Frisvad J.C."/>
            <person name="Nybo J.L."/>
            <person name="Theobald S."/>
            <person name="Kildgaard S."/>
            <person name="Isbrandt T."/>
            <person name="Kuo A."/>
            <person name="Sato A."/>
            <person name="Lyhne E.K."/>
            <person name="Kogle M.E."/>
            <person name="Wiebenga A."/>
            <person name="Kun R.S."/>
            <person name="Lubbers R.J."/>
            <person name="Makela M.R."/>
            <person name="Barry K."/>
            <person name="Chovatia M."/>
            <person name="Clum A."/>
            <person name="Daum C."/>
            <person name="Haridas S."/>
            <person name="He G."/>
            <person name="LaButti K."/>
            <person name="Lipzen A."/>
            <person name="Mondo S."/>
            <person name="Riley R."/>
            <person name="Salamov A."/>
            <person name="Simmons B.A."/>
            <person name="Magnuson J.K."/>
            <person name="Henrissat B."/>
            <person name="Mortensen U.H."/>
            <person name="Larsen T.O."/>
            <person name="Devries R.P."/>
            <person name="Grigoriev I.V."/>
            <person name="Machida M."/>
            <person name="Baker S.E."/>
            <person name="Andersen M.R."/>
        </authorList>
    </citation>
    <scope>NUCLEOTIDE SEQUENCE [LARGE SCALE GENOMIC DNA]</scope>
    <source>
        <strain evidence="2">IBT 14317</strain>
    </source>
</reference>
<evidence type="ECO:0000256" key="1">
    <source>
        <dbReference type="SAM" id="MobiDB-lite"/>
    </source>
</evidence>
<organism evidence="2">
    <name type="scientific">Petromyces alliaceus</name>
    <name type="common">Aspergillus alliaceus</name>
    <dbReference type="NCBI Taxonomy" id="209559"/>
    <lineage>
        <taxon>Eukaryota</taxon>
        <taxon>Fungi</taxon>
        <taxon>Dikarya</taxon>
        <taxon>Ascomycota</taxon>
        <taxon>Pezizomycotina</taxon>
        <taxon>Eurotiomycetes</taxon>
        <taxon>Eurotiomycetidae</taxon>
        <taxon>Eurotiales</taxon>
        <taxon>Aspergillaceae</taxon>
        <taxon>Aspergillus</taxon>
        <taxon>Aspergillus subgen. Circumdati</taxon>
    </lineage>
</organism>
<feature type="compositionally biased region" description="Basic residues" evidence="1">
    <location>
        <begin position="192"/>
        <end position="207"/>
    </location>
</feature>
<gene>
    <name evidence="2" type="ORF">BDV23DRAFT_190210</name>
</gene>
<accession>A0A5N7BWN8</accession>
<feature type="compositionally biased region" description="Pro residues" evidence="1">
    <location>
        <begin position="163"/>
        <end position="174"/>
    </location>
</feature>
<dbReference type="AlphaFoldDB" id="A0A5N7BWN8"/>
<evidence type="ECO:0000313" key="2">
    <source>
        <dbReference type="EMBL" id="KAE8386252.1"/>
    </source>
</evidence>
<feature type="compositionally biased region" description="Basic and acidic residues" evidence="1">
    <location>
        <begin position="116"/>
        <end position="127"/>
    </location>
</feature>
<protein>
    <recommendedName>
        <fullName evidence="3">BTB domain-containing protein</fullName>
    </recommendedName>
</protein>
<proteinExistence type="predicted"/>
<name>A0A5N7BWN8_PETAA</name>
<dbReference type="PANTHER" id="PTHR47843">
    <property type="entry name" value="BTB DOMAIN-CONTAINING PROTEIN-RELATED"/>
    <property type="match status" value="1"/>
</dbReference>
<evidence type="ECO:0008006" key="3">
    <source>
        <dbReference type="Google" id="ProtNLM"/>
    </source>
</evidence>
<dbReference type="Proteomes" id="UP000326877">
    <property type="component" value="Unassembled WGS sequence"/>
</dbReference>
<dbReference type="PANTHER" id="PTHR47843:SF2">
    <property type="entry name" value="BTB DOMAIN-CONTAINING PROTEIN"/>
    <property type="match status" value="1"/>
</dbReference>
<dbReference type="OrthoDB" id="448954at2759"/>
<feature type="region of interest" description="Disordered" evidence="1">
    <location>
        <begin position="100"/>
        <end position="309"/>
    </location>
</feature>
<dbReference type="EMBL" id="ML735315">
    <property type="protein sequence ID" value="KAE8386252.1"/>
    <property type="molecule type" value="Genomic_DNA"/>
</dbReference>